<organism evidence="8 9">
    <name type="scientific">Rhizobium lusitanum</name>
    <dbReference type="NCBI Taxonomy" id="293958"/>
    <lineage>
        <taxon>Bacteria</taxon>
        <taxon>Pseudomonadati</taxon>
        <taxon>Pseudomonadota</taxon>
        <taxon>Alphaproteobacteria</taxon>
        <taxon>Hyphomicrobiales</taxon>
        <taxon>Rhizobiaceae</taxon>
        <taxon>Rhizobium/Agrobacterium group</taxon>
        <taxon>Rhizobium</taxon>
    </lineage>
</organism>
<dbReference type="SUPFAM" id="SSF52540">
    <property type="entry name" value="P-loop containing nucleoside triphosphate hydrolases"/>
    <property type="match status" value="1"/>
</dbReference>
<comment type="subunit">
    <text evidence="5 7">Monomer.</text>
</comment>
<keyword evidence="3 5" id="KW-0547">Nucleotide-binding</keyword>
<dbReference type="CDD" id="cd01428">
    <property type="entry name" value="ADK"/>
    <property type="match status" value="1"/>
</dbReference>
<comment type="subcellular location">
    <subcellularLocation>
        <location evidence="5 7">Cytoplasm</location>
    </subcellularLocation>
</comment>
<feature type="binding site" evidence="5">
    <location>
        <position position="92"/>
    </location>
    <ligand>
        <name>AMP</name>
        <dbReference type="ChEBI" id="CHEBI:456215"/>
    </ligand>
</feature>
<dbReference type="InterPro" id="IPR006259">
    <property type="entry name" value="Adenyl_kin_sub"/>
</dbReference>
<dbReference type="EMBL" id="WUEY01000041">
    <property type="protein sequence ID" value="NEI74855.1"/>
    <property type="molecule type" value="Genomic_DNA"/>
</dbReference>
<dbReference type="InterPro" id="IPR033690">
    <property type="entry name" value="Adenylat_kinase_CS"/>
</dbReference>
<comment type="pathway">
    <text evidence="5">Purine metabolism; AMP biosynthesis via salvage pathway; AMP from ADP: step 1/1.</text>
</comment>
<feature type="binding site" evidence="5">
    <location>
        <position position="148"/>
    </location>
    <ligand>
        <name>AMP</name>
        <dbReference type="ChEBI" id="CHEBI:456215"/>
    </ligand>
</feature>
<comment type="caution">
    <text evidence="5">Lacks conserved residue(s) required for the propagation of feature annotation.</text>
</comment>
<dbReference type="NCBIfam" id="NF011100">
    <property type="entry name" value="PRK14527.1"/>
    <property type="match status" value="1"/>
</dbReference>
<dbReference type="Gene3D" id="3.40.50.300">
    <property type="entry name" value="P-loop containing nucleotide triphosphate hydrolases"/>
    <property type="match status" value="1"/>
</dbReference>
<evidence type="ECO:0000256" key="5">
    <source>
        <dbReference type="HAMAP-Rule" id="MF_00235"/>
    </source>
</evidence>
<dbReference type="PRINTS" id="PR00094">
    <property type="entry name" value="ADENYLTKNASE"/>
</dbReference>
<protein>
    <recommendedName>
        <fullName evidence="5 7">Adenylate kinase</fullName>
        <shortName evidence="5">AK</shortName>
        <ecNumber evidence="5 7">2.7.4.3</ecNumber>
    </recommendedName>
    <alternativeName>
        <fullName evidence="5">ATP-AMP transphosphorylase</fullName>
    </alternativeName>
    <alternativeName>
        <fullName evidence="5">ATP:AMP phosphotransferase</fullName>
    </alternativeName>
    <alternativeName>
        <fullName evidence="5">Adenylate monophosphate kinase</fullName>
    </alternativeName>
</protein>
<feature type="binding site" evidence="5">
    <location>
        <begin position="10"/>
        <end position="15"/>
    </location>
    <ligand>
        <name>ATP</name>
        <dbReference type="ChEBI" id="CHEBI:30616"/>
    </ligand>
</feature>
<keyword evidence="5 7" id="KW-0067">ATP-binding</keyword>
<feature type="binding site" evidence="5">
    <location>
        <begin position="57"/>
        <end position="59"/>
    </location>
    <ligand>
        <name>AMP</name>
        <dbReference type="ChEBI" id="CHEBI:456215"/>
    </ligand>
</feature>
<evidence type="ECO:0000256" key="4">
    <source>
        <dbReference type="ARBA" id="ARBA00022777"/>
    </source>
</evidence>
<feature type="binding site" evidence="5">
    <location>
        <position position="125"/>
    </location>
    <ligand>
        <name>ATP</name>
        <dbReference type="ChEBI" id="CHEBI:30616"/>
    </ligand>
</feature>
<dbReference type="AlphaFoldDB" id="A0A6L9UFT5"/>
<comment type="function">
    <text evidence="5">Catalyzes the reversible transfer of the terminal phosphate group between ATP and AMP. Plays an important role in cellular energy homeostasis and in adenine nucleotide metabolism.</text>
</comment>
<keyword evidence="4 5" id="KW-0418">Kinase</keyword>
<evidence type="ECO:0000256" key="6">
    <source>
        <dbReference type="RuleBase" id="RU003330"/>
    </source>
</evidence>
<dbReference type="Pfam" id="PF00406">
    <property type="entry name" value="ADK"/>
    <property type="match status" value="1"/>
</dbReference>
<evidence type="ECO:0000256" key="7">
    <source>
        <dbReference type="RuleBase" id="RU003331"/>
    </source>
</evidence>
<dbReference type="HAMAP" id="MF_00235">
    <property type="entry name" value="Adenylate_kinase_Adk"/>
    <property type="match status" value="1"/>
</dbReference>
<dbReference type="GO" id="GO:0004017">
    <property type="term" value="F:AMP kinase activity"/>
    <property type="evidence" value="ECO:0007669"/>
    <property type="project" value="UniProtKB-UniRule"/>
</dbReference>
<accession>A0A6L9UFT5</accession>
<proteinExistence type="inferred from homology"/>
<comment type="catalytic activity">
    <reaction evidence="5 7">
        <text>AMP + ATP = 2 ADP</text>
        <dbReference type="Rhea" id="RHEA:12973"/>
        <dbReference type="ChEBI" id="CHEBI:30616"/>
        <dbReference type="ChEBI" id="CHEBI:456215"/>
        <dbReference type="ChEBI" id="CHEBI:456216"/>
        <dbReference type="EC" id="2.7.4.3"/>
    </reaction>
</comment>
<dbReference type="InterPro" id="IPR027417">
    <property type="entry name" value="P-loop_NTPase"/>
</dbReference>
<evidence type="ECO:0000313" key="8">
    <source>
        <dbReference type="EMBL" id="NEI74855.1"/>
    </source>
</evidence>
<comment type="domain">
    <text evidence="5">Consists of three domains, a large central CORE domain and two small peripheral domains, NMPbind and LID, which undergo movements during catalysis. The LID domain closes over the site of phosphoryl transfer upon ATP binding. Assembling and dissambling the active center during each catalytic cycle provides an effective means to prevent ATP hydrolysis.</text>
</comment>
<evidence type="ECO:0000256" key="2">
    <source>
        <dbReference type="ARBA" id="ARBA00022727"/>
    </source>
</evidence>
<feature type="binding site" evidence="5">
    <location>
        <position position="31"/>
    </location>
    <ligand>
        <name>AMP</name>
        <dbReference type="ChEBI" id="CHEBI:456215"/>
    </ligand>
</feature>
<dbReference type="GO" id="GO:0044209">
    <property type="term" value="P:AMP salvage"/>
    <property type="evidence" value="ECO:0007669"/>
    <property type="project" value="UniProtKB-UniRule"/>
</dbReference>
<sequence>MRLVLLGPPGAGKGTQAAIISARYNIPHLSTGDMLRSEIRAQTTLGRSIEQILSNGGLVNDEIMIDVVAARLSSPDTAAGFVLDGFPRTLGQALALERILAGQSLDAVIELTVNEDEIIRRIVSRSIASRAAGQPSRSDDNPETARRRLAAYFDETAPLSDYYAEKSLLARVDGLAPVDTVSGSIAASIEGLR</sequence>
<dbReference type="NCBIfam" id="NF011104">
    <property type="entry name" value="PRK14531.1"/>
    <property type="match status" value="1"/>
</dbReference>
<reference evidence="8 9" key="1">
    <citation type="submission" date="2019-12" db="EMBL/GenBank/DDBJ databases">
        <title>Rhizobium genotypes associated with high levels of biological nitrogen fixation by grain legumes in a temperate-maritime cropping system.</title>
        <authorList>
            <person name="Maluk M."/>
            <person name="Francesc Ferrando Molina F."/>
            <person name="Lopez Del Egido L."/>
            <person name="Lafos M."/>
            <person name="Langarica-Fuentes A."/>
            <person name="Gebre Yohannes G."/>
            <person name="Young M.W."/>
            <person name="Martin P."/>
            <person name="Gantlett R."/>
            <person name="Kenicer G."/>
            <person name="Hawes C."/>
            <person name="Begg G.S."/>
            <person name="Quilliam R.S."/>
            <person name="Squire G.R."/>
            <person name="Poole P.S."/>
            <person name="Young P.W."/>
            <person name="Iannetta P.M."/>
            <person name="James E.K."/>
        </authorList>
    </citation>
    <scope>NUCLEOTIDE SEQUENCE [LARGE SCALE GENOMIC DNA]</scope>
    <source>
        <strain evidence="8 9">JHI1118</strain>
    </source>
</reference>
<gene>
    <name evidence="5" type="primary">adk</name>
    <name evidence="8" type="ORF">GR212_35545</name>
</gene>
<feature type="binding site" evidence="5">
    <location>
        <position position="176"/>
    </location>
    <ligand>
        <name>ATP</name>
        <dbReference type="ChEBI" id="CHEBI:30616"/>
    </ligand>
</feature>
<dbReference type="RefSeq" id="WP_163994598.1">
    <property type="nucleotide sequence ID" value="NZ_WUEY01000041.1"/>
</dbReference>
<dbReference type="PANTHER" id="PTHR23359">
    <property type="entry name" value="NUCLEOTIDE KINASE"/>
    <property type="match status" value="1"/>
</dbReference>
<feature type="region of interest" description="NMP" evidence="5">
    <location>
        <begin position="30"/>
        <end position="59"/>
    </location>
</feature>
<evidence type="ECO:0000313" key="9">
    <source>
        <dbReference type="Proteomes" id="UP000483035"/>
    </source>
</evidence>
<feature type="binding site" evidence="5">
    <location>
        <position position="137"/>
    </location>
    <ligand>
        <name>AMP</name>
        <dbReference type="ChEBI" id="CHEBI:456215"/>
    </ligand>
</feature>
<dbReference type="NCBIfam" id="NF001381">
    <property type="entry name" value="PRK00279.1-3"/>
    <property type="match status" value="1"/>
</dbReference>
<dbReference type="GO" id="GO:0005737">
    <property type="term" value="C:cytoplasm"/>
    <property type="evidence" value="ECO:0007669"/>
    <property type="project" value="UniProtKB-SubCell"/>
</dbReference>
<keyword evidence="5" id="KW-0963">Cytoplasm</keyword>
<dbReference type="EC" id="2.7.4.3" evidence="5 7"/>
<dbReference type="Proteomes" id="UP000483035">
    <property type="component" value="Unassembled WGS sequence"/>
</dbReference>
<dbReference type="NCBIfam" id="TIGR01351">
    <property type="entry name" value="adk"/>
    <property type="match status" value="1"/>
</dbReference>
<dbReference type="NCBIfam" id="NF011105">
    <property type="entry name" value="PRK14532.1"/>
    <property type="match status" value="1"/>
</dbReference>
<feature type="binding site" evidence="5">
    <location>
        <begin position="85"/>
        <end position="88"/>
    </location>
    <ligand>
        <name>AMP</name>
        <dbReference type="ChEBI" id="CHEBI:456215"/>
    </ligand>
</feature>
<evidence type="ECO:0000256" key="3">
    <source>
        <dbReference type="ARBA" id="ARBA00022741"/>
    </source>
</evidence>
<feature type="binding site" evidence="5">
    <location>
        <position position="36"/>
    </location>
    <ligand>
        <name>AMP</name>
        <dbReference type="ChEBI" id="CHEBI:456215"/>
    </ligand>
</feature>
<comment type="caution">
    <text evidence="8">The sequence shown here is derived from an EMBL/GenBank/DDBJ whole genome shotgun (WGS) entry which is preliminary data.</text>
</comment>
<dbReference type="PROSITE" id="PS00113">
    <property type="entry name" value="ADENYLATE_KINASE"/>
    <property type="match status" value="1"/>
</dbReference>
<evidence type="ECO:0000256" key="1">
    <source>
        <dbReference type="ARBA" id="ARBA00022679"/>
    </source>
</evidence>
<name>A0A6L9UFT5_9HYPH</name>
<dbReference type="UniPathway" id="UPA00588">
    <property type="reaction ID" value="UER00649"/>
</dbReference>
<dbReference type="GO" id="GO:0005524">
    <property type="term" value="F:ATP binding"/>
    <property type="evidence" value="ECO:0007669"/>
    <property type="project" value="UniProtKB-UniRule"/>
</dbReference>
<dbReference type="InterPro" id="IPR000850">
    <property type="entry name" value="Adenylat/UMP-CMP_kin"/>
</dbReference>
<keyword evidence="2 5" id="KW-0545">Nucleotide biosynthesis</keyword>
<keyword evidence="1 5" id="KW-0808">Transferase</keyword>
<comment type="similarity">
    <text evidence="5 6">Belongs to the adenylate kinase family.</text>
</comment>